<sequence length="549" mass="58374">MALHPLVASAGRSLREAAADRLTVDPRALVALRVALGALILVDLSLRARWLGFFYTDAGVLPRTLLLDRYPLAGRLSAHALFGEVWWTALLFVAAGVAATCLLVGYRTRVAAVCSLLLLASLHARNPFVLNGGDSLLRRTLLWAVFLPLGSGLGAWARDAASTADDRSGVIHPAAVALVLQPVILYGVNAVVKLRGDAWPSGTAIQMVFSLDSFTVLFGGLLAGSSELLPILGVGWLVLLCCSPALVVTTGRARTAAVGLFATAHLGMALTLGVGLFPAVSVAALLPHLPTEVWDAVERRSRRASAWVTTRAEAGTLALFGGHLPRLWTARRPRLEAGGPLCLGPSSLGSLHDVRTRARASVLSAEDDRSGPMVGSKWVAGRVSVASIGRVGRVAAAALLTVVLVWNAAALGYVDVPDDTDVGVTPESARWDMFAPYPPDEDVRYVAVGTLDTGEEVALIADARESTPTGGLGTGYPSARWRKYLEVVRWNDDTELRRNLVSALCSRSAAIGDADRRTERITLYTVTESTRLGEPEPATWSRVRTHECA</sequence>
<feature type="transmembrane region" description="Helical" evidence="5">
    <location>
        <begin position="170"/>
        <end position="192"/>
    </location>
</feature>
<comment type="subcellular location">
    <subcellularLocation>
        <location evidence="1">Endomembrane system</location>
        <topology evidence="1">Multi-pass membrane protein</topology>
    </subcellularLocation>
</comment>
<comment type="caution">
    <text evidence="7">The sequence shown here is derived from an EMBL/GenBank/DDBJ whole genome shotgun (WGS) entry which is preliminary data.</text>
</comment>
<dbReference type="Pfam" id="PF05090">
    <property type="entry name" value="HTTM"/>
    <property type="match status" value="1"/>
</dbReference>
<dbReference type="InterPro" id="IPR052964">
    <property type="entry name" value="Sporulation_signal_mat"/>
</dbReference>
<dbReference type="SMART" id="SM00752">
    <property type="entry name" value="HTTM"/>
    <property type="match status" value="1"/>
</dbReference>
<protein>
    <submittedName>
        <fullName evidence="7">HTTM domain-containing protein</fullName>
    </submittedName>
</protein>
<feature type="transmembrane region" description="Helical" evidence="5">
    <location>
        <begin position="260"/>
        <end position="286"/>
    </location>
</feature>
<keyword evidence="4 5" id="KW-0472">Membrane</keyword>
<gene>
    <name evidence="7" type="ORF">ACFQKD_01170</name>
</gene>
<dbReference type="RefSeq" id="WP_276236615.1">
    <property type="nucleotide sequence ID" value="NZ_CP119989.1"/>
</dbReference>
<accession>A0ABD5WTX5</accession>
<dbReference type="GO" id="GO:0012505">
    <property type="term" value="C:endomembrane system"/>
    <property type="evidence" value="ECO:0007669"/>
    <property type="project" value="UniProtKB-SubCell"/>
</dbReference>
<name>A0ABD5WTX5_9EURY</name>
<organism evidence="7 8">
    <name type="scientific">Halobaculum marinum</name>
    <dbReference type="NCBI Taxonomy" id="3031996"/>
    <lineage>
        <taxon>Archaea</taxon>
        <taxon>Methanobacteriati</taxon>
        <taxon>Methanobacteriota</taxon>
        <taxon>Stenosarchaea group</taxon>
        <taxon>Halobacteria</taxon>
        <taxon>Halobacteriales</taxon>
        <taxon>Haloferacaceae</taxon>
        <taxon>Halobaculum</taxon>
    </lineage>
</organism>
<evidence type="ECO:0000256" key="3">
    <source>
        <dbReference type="ARBA" id="ARBA00022989"/>
    </source>
</evidence>
<evidence type="ECO:0000256" key="2">
    <source>
        <dbReference type="ARBA" id="ARBA00022692"/>
    </source>
</evidence>
<feature type="transmembrane region" description="Helical" evidence="5">
    <location>
        <begin position="140"/>
        <end position="158"/>
    </location>
</feature>
<evidence type="ECO:0000256" key="5">
    <source>
        <dbReference type="SAM" id="Phobius"/>
    </source>
</evidence>
<dbReference type="InterPro" id="IPR053934">
    <property type="entry name" value="HTTM_dom"/>
</dbReference>
<proteinExistence type="predicted"/>
<feature type="transmembrane region" description="Helical" evidence="5">
    <location>
        <begin position="204"/>
        <end position="222"/>
    </location>
</feature>
<dbReference type="EMBL" id="JBHTAG010000002">
    <property type="protein sequence ID" value="MFC7095903.1"/>
    <property type="molecule type" value="Genomic_DNA"/>
</dbReference>
<evidence type="ECO:0000313" key="8">
    <source>
        <dbReference type="Proteomes" id="UP001596388"/>
    </source>
</evidence>
<dbReference type="AlphaFoldDB" id="A0ABD5WTX5"/>
<dbReference type="InterPro" id="IPR011020">
    <property type="entry name" value="HTTM-like"/>
</dbReference>
<feature type="transmembrane region" description="Helical" evidence="5">
    <location>
        <begin position="28"/>
        <end position="46"/>
    </location>
</feature>
<dbReference type="PANTHER" id="PTHR39535">
    <property type="entry name" value="SPORULATION-DELAYING PROTEIN SDPB"/>
    <property type="match status" value="1"/>
</dbReference>
<evidence type="ECO:0000256" key="1">
    <source>
        <dbReference type="ARBA" id="ARBA00004127"/>
    </source>
</evidence>
<evidence type="ECO:0000313" key="7">
    <source>
        <dbReference type="EMBL" id="MFC7095903.1"/>
    </source>
</evidence>
<evidence type="ECO:0000259" key="6">
    <source>
        <dbReference type="SMART" id="SM00752"/>
    </source>
</evidence>
<feature type="domain" description="HTTM-like" evidence="6">
    <location>
        <begin position="21"/>
        <end position="293"/>
    </location>
</feature>
<keyword evidence="3 5" id="KW-1133">Transmembrane helix</keyword>
<dbReference type="PANTHER" id="PTHR39535:SF2">
    <property type="entry name" value="HTTM DOMAIN-CONTAINING PROTEIN"/>
    <property type="match status" value="1"/>
</dbReference>
<dbReference type="Proteomes" id="UP001596388">
    <property type="component" value="Unassembled WGS sequence"/>
</dbReference>
<feature type="transmembrane region" description="Helical" evidence="5">
    <location>
        <begin position="228"/>
        <end position="248"/>
    </location>
</feature>
<reference evidence="7 8" key="1">
    <citation type="journal article" date="2019" name="Int. J. Syst. Evol. Microbiol.">
        <title>The Global Catalogue of Microorganisms (GCM) 10K type strain sequencing project: providing services to taxonomists for standard genome sequencing and annotation.</title>
        <authorList>
            <consortium name="The Broad Institute Genomics Platform"/>
            <consortium name="The Broad Institute Genome Sequencing Center for Infectious Disease"/>
            <person name="Wu L."/>
            <person name="Ma J."/>
        </authorList>
    </citation>
    <scope>NUCLEOTIDE SEQUENCE [LARGE SCALE GENOMIC DNA]</scope>
    <source>
        <strain evidence="7 8">DT55</strain>
    </source>
</reference>
<keyword evidence="8" id="KW-1185">Reference proteome</keyword>
<feature type="transmembrane region" description="Helical" evidence="5">
    <location>
        <begin position="85"/>
        <end position="104"/>
    </location>
</feature>
<dbReference type="GeneID" id="79270219"/>
<evidence type="ECO:0000256" key="4">
    <source>
        <dbReference type="ARBA" id="ARBA00023136"/>
    </source>
</evidence>
<keyword evidence="2 5" id="KW-0812">Transmembrane</keyword>